<gene>
    <name evidence="1" type="ORF">F8M41_018830</name>
</gene>
<reference evidence="1 2" key="1">
    <citation type="journal article" date="2019" name="Environ. Microbiol.">
        <title>At the nexus of three kingdoms: the genome of the mycorrhizal fungus Gigaspora margarita provides insights into plant, endobacterial and fungal interactions.</title>
        <authorList>
            <person name="Venice F."/>
            <person name="Ghignone S."/>
            <person name="Salvioli di Fossalunga A."/>
            <person name="Amselem J."/>
            <person name="Novero M."/>
            <person name="Xianan X."/>
            <person name="Sedzielewska Toro K."/>
            <person name="Morin E."/>
            <person name="Lipzen A."/>
            <person name="Grigoriev I.V."/>
            <person name="Henrissat B."/>
            <person name="Martin F.M."/>
            <person name="Bonfante P."/>
        </authorList>
    </citation>
    <scope>NUCLEOTIDE SEQUENCE [LARGE SCALE GENOMIC DNA]</scope>
    <source>
        <strain evidence="1 2">BEG34</strain>
    </source>
</reference>
<keyword evidence="2" id="KW-1185">Reference proteome</keyword>
<name>A0A8H4AKX2_GIGMA</name>
<evidence type="ECO:0000313" key="1">
    <source>
        <dbReference type="EMBL" id="KAF0508128.1"/>
    </source>
</evidence>
<dbReference type="AlphaFoldDB" id="A0A8H4AKX2"/>
<protein>
    <submittedName>
        <fullName evidence="1">Uncharacterized protein</fullName>
    </submittedName>
</protein>
<evidence type="ECO:0000313" key="2">
    <source>
        <dbReference type="Proteomes" id="UP000439903"/>
    </source>
</evidence>
<organism evidence="1 2">
    <name type="scientific">Gigaspora margarita</name>
    <dbReference type="NCBI Taxonomy" id="4874"/>
    <lineage>
        <taxon>Eukaryota</taxon>
        <taxon>Fungi</taxon>
        <taxon>Fungi incertae sedis</taxon>
        <taxon>Mucoromycota</taxon>
        <taxon>Glomeromycotina</taxon>
        <taxon>Glomeromycetes</taxon>
        <taxon>Diversisporales</taxon>
        <taxon>Gigasporaceae</taxon>
        <taxon>Gigaspora</taxon>
    </lineage>
</organism>
<accession>A0A8H4AKX2</accession>
<dbReference type="Proteomes" id="UP000439903">
    <property type="component" value="Unassembled WGS sequence"/>
</dbReference>
<dbReference type="EMBL" id="WTPW01000469">
    <property type="protein sequence ID" value="KAF0508128.1"/>
    <property type="molecule type" value="Genomic_DNA"/>
</dbReference>
<comment type="caution">
    <text evidence="1">The sequence shown here is derived from an EMBL/GenBank/DDBJ whole genome shotgun (WGS) entry which is preliminary data.</text>
</comment>
<sequence length="95" mass="10913">MENQERSLPFTRKMFGDDAMGLTFANSKCRTERCKIRCSFNCAVQTRINRVTNSITQNDLNEEKGQRVAEFMTRVHADNSAAVNYLQRVKHGINV</sequence>
<proteinExistence type="predicted"/>